<evidence type="ECO:0000313" key="1">
    <source>
        <dbReference type="EMBL" id="KAH7923331.1"/>
    </source>
</evidence>
<name>A0ACB8BC05_9AGAM</name>
<comment type="caution">
    <text evidence="1">The sequence shown here is derived from an EMBL/GenBank/DDBJ whole genome shotgun (WGS) entry which is preliminary data.</text>
</comment>
<gene>
    <name evidence="1" type="ORF">BV22DRAFT_1036506</name>
</gene>
<proteinExistence type="predicted"/>
<keyword evidence="2" id="KW-1185">Reference proteome</keyword>
<evidence type="ECO:0000313" key="2">
    <source>
        <dbReference type="Proteomes" id="UP000790709"/>
    </source>
</evidence>
<dbReference type="EMBL" id="MU266456">
    <property type="protein sequence ID" value="KAH7923331.1"/>
    <property type="molecule type" value="Genomic_DNA"/>
</dbReference>
<reference evidence="1" key="1">
    <citation type="journal article" date="2021" name="New Phytol.">
        <title>Evolutionary innovations through gain and loss of genes in the ectomycorrhizal Boletales.</title>
        <authorList>
            <person name="Wu G."/>
            <person name="Miyauchi S."/>
            <person name="Morin E."/>
            <person name="Kuo A."/>
            <person name="Drula E."/>
            <person name="Varga T."/>
            <person name="Kohler A."/>
            <person name="Feng B."/>
            <person name="Cao Y."/>
            <person name="Lipzen A."/>
            <person name="Daum C."/>
            <person name="Hundley H."/>
            <person name="Pangilinan J."/>
            <person name="Johnson J."/>
            <person name="Barry K."/>
            <person name="LaButti K."/>
            <person name="Ng V."/>
            <person name="Ahrendt S."/>
            <person name="Min B."/>
            <person name="Choi I.G."/>
            <person name="Park H."/>
            <person name="Plett J.M."/>
            <person name="Magnuson J."/>
            <person name="Spatafora J.W."/>
            <person name="Nagy L.G."/>
            <person name="Henrissat B."/>
            <person name="Grigoriev I.V."/>
            <person name="Yang Z.L."/>
            <person name="Xu J."/>
            <person name="Martin F.M."/>
        </authorList>
    </citation>
    <scope>NUCLEOTIDE SEQUENCE</scope>
    <source>
        <strain evidence="1">KUC20120723A-06</strain>
    </source>
</reference>
<dbReference type="Proteomes" id="UP000790709">
    <property type="component" value="Unassembled WGS sequence"/>
</dbReference>
<protein>
    <submittedName>
        <fullName evidence="1">Uncharacterized protein</fullName>
    </submittedName>
</protein>
<sequence length="96" mass="10778">MQPFASFDATDEDICKSVMDAKMGETRNNNNNVSAPGSTWNEALQAALVLRKYVGAVDDVFARKMEVMLGSFGQRTRAVEMQGFKDTKVTDYFHFE</sequence>
<organism evidence="1 2">
    <name type="scientific">Leucogyrophana mollusca</name>
    <dbReference type="NCBI Taxonomy" id="85980"/>
    <lineage>
        <taxon>Eukaryota</taxon>
        <taxon>Fungi</taxon>
        <taxon>Dikarya</taxon>
        <taxon>Basidiomycota</taxon>
        <taxon>Agaricomycotina</taxon>
        <taxon>Agaricomycetes</taxon>
        <taxon>Agaricomycetidae</taxon>
        <taxon>Boletales</taxon>
        <taxon>Boletales incertae sedis</taxon>
        <taxon>Leucogyrophana</taxon>
    </lineage>
</organism>
<accession>A0ACB8BC05</accession>